<reference evidence="2" key="1">
    <citation type="journal article" date="2023" name="Front. Plant Sci.">
        <title>Chromosomal-level genome assembly of Melastoma candidum provides insights into trichome evolution.</title>
        <authorList>
            <person name="Zhong Y."/>
            <person name="Wu W."/>
            <person name="Sun C."/>
            <person name="Zou P."/>
            <person name="Liu Y."/>
            <person name="Dai S."/>
            <person name="Zhou R."/>
        </authorList>
    </citation>
    <scope>NUCLEOTIDE SEQUENCE [LARGE SCALE GENOMIC DNA]</scope>
</reference>
<name>A0ACB9RIR0_9MYRT</name>
<organism evidence="1 2">
    <name type="scientific">Melastoma candidum</name>
    <dbReference type="NCBI Taxonomy" id="119954"/>
    <lineage>
        <taxon>Eukaryota</taxon>
        <taxon>Viridiplantae</taxon>
        <taxon>Streptophyta</taxon>
        <taxon>Embryophyta</taxon>
        <taxon>Tracheophyta</taxon>
        <taxon>Spermatophyta</taxon>
        <taxon>Magnoliopsida</taxon>
        <taxon>eudicotyledons</taxon>
        <taxon>Gunneridae</taxon>
        <taxon>Pentapetalae</taxon>
        <taxon>rosids</taxon>
        <taxon>malvids</taxon>
        <taxon>Myrtales</taxon>
        <taxon>Melastomataceae</taxon>
        <taxon>Melastomatoideae</taxon>
        <taxon>Melastomateae</taxon>
        <taxon>Melastoma</taxon>
    </lineage>
</organism>
<comment type="caution">
    <text evidence="1">The sequence shown here is derived from an EMBL/GenBank/DDBJ whole genome shotgun (WGS) entry which is preliminary data.</text>
</comment>
<gene>
    <name evidence="1" type="ORF">MLD38_015108</name>
</gene>
<sequence length="330" mass="35502">MRATERISCPLLCLELLPLIVLTPLSSVSWAAPSDAYGIRVQNQCGFTRYPILCVETLMPLKMGNGSFEDGTATSALVKKTISETERNVSPPQSNLTRLMVGYSKSDALHAKAVSDQCEELITLSLRRLRQSLKALRTSPVKSKFDIQTWLSAVITLQESCKDSADGPRSKVISRLSPMIEISMKMDYLSKLASNSLALANRIKSKGLNTADSRGDTGHEFPRWVTEKQRRLLQGAGSSSGGIEANVVVAQDGSGDYTTVSDAISAASSHGGRFVIYVKAGVYKEKIHCKRDALTLIGDGKYSTIIAGDDSVASGSTLLGSTTFTISGLQ</sequence>
<accession>A0ACB9RIR0</accession>
<dbReference type="EMBL" id="CM042883">
    <property type="protein sequence ID" value="KAI4377494.1"/>
    <property type="molecule type" value="Genomic_DNA"/>
</dbReference>
<protein>
    <submittedName>
        <fullName evidence="1">Uncharacterized protein</fullName>
    </submittedName>
</protein>
<dbReference type="Proteomes" id="UP001057402">
    <property type="component" value="Chromosome 4"/>
</dbReference>
<evidence type="ECO:0000313" key="1">
    <source>
        <dbReference type="EMBL" id="KAI4377494.1"/>
    </source>
</evidence>
<proteinExistence type="predicted"/>
<keyword evidence="2" id="KW-1185">Reference proteome</keyword>
<evidence type="ECO:0000313" key="2">
    <source>
        <dbReference type="Proteomes" id="UP001057402"/>
    </source>
</evidence>